<dbReference type="EMBL" id="ALBS01000280">
    <property type="protein sequence ID" value="EJT46689.1"/>
    <property type="molecule type" value="Genomic_DNA"/>
</dbReference>
<proteinExistence type="predicted"/>
<reference evidence="2 3" key="1">
    <citation type="journal article" date="2012" name="Eukaryot. Cell">
        <title>Draft genome sequence of CBS 2479, the standard type strain of Trichosporon asahii.</title>
        <authorList>
            <person name="Yang R.Y."/>
            <person name="Li H.T."/>
            <person name="Zhu H."/>
            <person name="Zhou G.P."/>
            <person name="Wang M."/>
            <person name="Wang L."/>
        </authorList>
    </citation>
    <scope>NUCLEOTIDE SEQUENCE [LARGE SCALE GENOMIC DNA]</scope>
    <source>
        <strain evidence="3">ATCC 90039 / CBS 2479 / JCM 2466 / KCTC 7840 / NCYC 2677 / UAMH 7654</strain>
    </source>
</reference>
<organism evidence="2 3">
    <name type="scientific">Trichosporon asahii var. asahii (strain ATCC 90039 / CBS 2479 / JCM 2466 / KCTC 7840 / NBRC 103889/ NCYC 2677 / UAMH 7654)</name>
    <name type="common">Yeast</name>
    <dbReference type="NCBI Taxonomy" id="1186058"/>
    <lineage>
        <taxon>Eukaryota</taxon>
        <taxon>Fungi</taxon>
        <taxon>Dikarya</taxon>
        <taxon>Basidiomycota</taxon>
        <taxon>Agaricomycotina</taxon>
        <taxon>Tremellomycetes</taxon>
        <taxon>Trichosporonales</taxon>
        <taxon>Trichosporonaceae</taxon>
        <taxon>Trichosporon</taxon>
    </lineage>
</organism>
<dbReference type="GeneID" id="25988166"/>
<dbReference type="VEuPathDB" id="FungiDB:A1Q1_04654"/>
<accession>J6EQD8</accession>
<dbReference type="KEGG" id="tasa:A1Q1_04654"/>
<feature type="region of interest" description="Disordered" evidence="1">
    <location>
        <begin position="1"/>
        <end position="26"/>
    </location>
</feature>
<dbReference type="AlphaFoldDB" id="J6EQD8"/>
<sequence>MPPSDSEARANEKVAKDWHTAPHPLTTPFTAGSDQAFTAAAFGPAHYAQEDTSLNETLWSLWPISSPEELEDVLKDAEEKRDELVLILVGADTRRLPAVSKNGSFDKDKLRAGLPQAERVRMATMVRLIGSLHAALNTVGRLEYGTLVDGQSPYILLKTRQTLLDVPPLDRAIESARRFKKEGDVSLEHMMAKATMLQYGDLETVMQMAAQHFSAEVNELAGAAVGKYCSALLALWPWTASGLIMSPEVAFSSGIAELENELWWDIGLTCYRQFRIGPDCKAGDDTFNATFVFAMYGRLANLIPVHTRYVPYKTLHRALGCEHLPRRLAGNGELTPGASLNGLVFSQFKSDQWLSELQDGDRLNDLCIPGAANAPDAWAHGSCDTKHKGCLGIGFSLHEKLGAGDRVTKLNEEREANSDLLAEESSSYYESLKAKSEVKGRWSYDKEGKKTYGPKTADKRKAFYLPDGSVEFL</sequence>
<evidence type="ECO:0000313" key="2">
    <source>
        <dbReference type="EMBL" id="EJT46689.1"/>
    </source>
</evidence>
<evidence type="ECO:0000256" key="1">
    <source>
        <dbReference type="SAM" id="MobiDB-lite"/>
    </source>
</evidence>
<dbReference type="RefSeq" id="XP_014178367.1">
    <property type="nucleotide sequence ID" value="XM_014322892.1"/>
</dbReference>
<evidence type="ECO:0000313" key="3">
    <source>
        <dbReference type="Proteomes" id="UP000002748"/>
    </source>
</evidence>
<dbReference type="OrthoDB" id="10684093at2759"/>
<gene>
    <name evidence="2" type="ORF">A1Q1_04654</name>
</gene>
<comment type="caution">
    <text evidence="2">The sequence shown here is derived from an EMBL/GenBank/DDBJ whole genome shotgun (WGS) entry which is preliminary data.</text>
</comment>
<name>J6EQD8_TRIAS</name>
<protein>
    <submittedName>
        <fullName evidence="2">Uncharacterized protein</fullName>
    </submittedName>
</protein>
<dbReference type="HOGENOM" id="CLU_577709_0_0_1"/>
<feature type="compositionally biased region" description="Basic and acidic residues" evidence="1">
    <location>
        <begin position="1"/>
        <end position="20"/>
    </location>
</feature>
<dbReference type="Proteomes" id="UP000002748">
    <property type="component" value="Unassembled WGS sequence"/>
</dbReference>